<feature type="region of interest" description="Disordered" evidence="1">
    <location>
        <begin position="301"/>
        <end position="330"/>
    </location>
</feature>
<dbReference type="PATRIC" id="fig|66876.3.peg.5482"/>
<dbReference type="RefSeq" id="WP_053925834.1">
    <property type="nucleotide sequence ID" value="NZ_LGKG01000149.1"/>
</dbReference>
<evidence type="ECO:0000256" key="1">
    <source>
        <dbReference type="SAM" id="MobiDB-lite"/>
    </source>
</evidence>
<reference evidence="3" key="1">
    <citation type="submission" date="2015-07" db="EMBL/GenBank/DDBJ databases">
        <authorList>
            <person name="Ju K.-S."/>
            <person name="Doroghazi J.R."/>
            <person name="Metcalf W.W."/>
        </authorList>
    </citation>
    <scope>NUCLEOTIDE SEQUENCE [LARGE SCALE GENOMIC DNA]</scope>
    <source>
        <strain evidence="3">NRRL ISP-5002</strain>
    </source>
</reference>
<accession>A0A0N0GXW5</accession>
<dbReference type="Proteomes" id="UP000037982">
    <property type="component" value="Unassembled WGS sequence"/>
</dbReference>
<gene>
    <name evidence="2" type="ORF">ADL29_25015</name>
</gene>
<evidence type="ECO:0000313" key="3">
    <source>
        <dbReference type="Proteomes" id="UP000037982"/>
    </source>
</evidence>
<dbReference type="EMBL" id="LGKG01000149">
    <property type="protein sequence ID" value="KPC61332.1"/>
    <property type="molecule type" value="Genomic_DNA"/>
</dbReference>
<feature type="compositionally biased region" description="Low complexity" evidence="1">
    <location>
        <begin position="14"/>
        <end position="23"/>
    </location>
</feature>
<dbReference type="InterPro" id="IPR025855">
    <property type="entry name" value="Replic_Relax"/>
</dbReference>
<keyword evidence="3" id="KW-1185">Reference proteome</keyword>
<dbReference type="AlphaFoldDB" id="A0A0N0GXW5"/>
<sequence length="330" mass="36230">MPALPRPASGPGSRYTARAATTRTRTRPTRHTDVATLAHRLTTRDLWLARMLYEHRVLTTHQIARLAYTSLRSAQRRLRTLHRHAVLDSFRPLTQSGSAPEHYTLGPAGATLLAAHAGLDTAALGWRPTHTGRIAYSPSLGHDLGVNELLTHLAAHTHTNPQAGLTLWLSERSAARRWSDIIRPDAYAHWHDGDRLLPFFLEYDTGSQPLPRVEAKLAAYAAFTTATGSRPALLIHTRTQSRGQALRHRLADTARELELHVATSSADFTTTEPWGPWWAPLQSAGTRTTLTHLATRWPNLSPASGLEPTDADTSLTLPVPPLPPAPDTAS</sequence>
<feature type="compositionally biased region" description="Pro residues" evidence="1">
    <location>
        <begin position="318"/>
        <end position="330"/>
    </location>
</feature>
<evidence type="ECO:0000313" key="2">
    <source>
        <dbReference type="EMBL" id="KPC61332.1"/>
    </source>
</evidence>
<comment type="caution">
    <text evidence="2">The sequence shown here is derived from an EMBL/GenBank/DDBJ whole genome shotgun (WGS) entry which is preliminary data.</text>
</comment>
<feature type="region of interest" description="Disordered" evidence="1">
    <location>
        <begin position="1"/>
        <end position="29"/>
    </location>
</feature>
<organism evidence="2 3">
    <name type="scientific">Streptomyces chattanoogensis</name>
    <dbReference type="NCBI Taxonomy" id="66876"/>
    <lineage>
        <taxon>Bacteria</taxon>
        <taxon>Bacillati</taxon>
        <taxon>Actinomycetota</taxon>
        <taxon>Actinomycetes</taxon>
        <taxon>Kitasatosporales</taxon>
        <taxon>Streptomycetaceae</taxon>
        <taxon>Streptomyces</taxon>
    </lineage>
</organism>
<protein>
    <recommendedName>
        <fullName evidence="4">Replication-relaxation</fullName>
    </recommendedName>
</protein>
<evidence type="ECO:0008006" key="4">
    <source>
        <dbReference type="Google" id="ProtNLM"/>
    </source>
</evidence>
<proteinExistence type="predicted"/>
<name>A0A0N0GXW5_9ACTN</name>
<dbReference type="Pfam" id="PF13814">
    <property type="entry name" value="Replic_Relax"/>
    <property type="match status" value="1"/>
</dbReference>